<dbReference type="GO" id="GO:0004089">
    <property type="term" value="F:carbonate dehydratase activity"/>
    <property type="evidence" value="ECO:0007669"/>
    <property type="project" value="InterPro"/>
</dbReference>
<name>A0A2T5BX26_9BACT</name>
<comment type="similarity">
    <text evidence="1">Belongs to the beta-class carbonic anhydrase family.</text>
</comment>
<dbReference type="EMBL" id="QAAD01000032">
    <property type="protein sequence ID" value="PTN04336.1"/>
    <property type="molecule type" value="Genomic_DNA"/>
</dbReference>
<dbReference type="InterPro" id="IPR001765">
    <property type="entry name" value="Carbonic_anhydrase"/>
</dbReference>
<gene>
    <name evidence="2" type="ORF">C8N47_1328</name>
</gene>
<dbReference type="Proteomes" id="UP000243525">
    <property type="component" value="Unassembled WGS sequence"/>
</dbReference>
<dbReference type="SMART" id="SM00947">
    <property type="entry name" value="Pro_CA"/>
    <property type="match status" value="1"/>
</dbReference>
<dbReference type="GO" id="GO:0008270">
    <property type="term" value="F:zinc ion binding"/>
    <property type="evidence" value="ECO:0007669"/>
    <property type="project" value="InterPro"/>
</dbReference>
<dbReference type="InterPro" id="IPR036874">
    <property type="entry name" value="Carbonic_anhydrase_sf"/>
</dbReference>
<accession>A0A2T5BX26</accession>
<dbReference type="OrthoDB" id="9792260at2"/>
<proteinExistence type="inferred from homology"/>
<evidence type="ECO:0000256" key="1">
    <source>
        <dbReference type="ARBA" id="ARBA00006217"/>
    </source>
</evidence>
<dbReference type="SUPFAM" id="SSF53056">
    <property type="entry name" value="beta-carbonic anhydrase, cab"/>
    <property type="match status" value="1"/>
</dbReference>
<evidence type="ECO:0000313" key="3">
    <source>
        <dbReference type="Proteomes" id="UP000243525"/>
    </source>
</evidence>
<dbReference type="AlphaFoldDB" id="A0A2T5BX26"/>
<reference evidence="2 3" key="1">
    <citation type="submission" date="2018-04" db="EMBL/GenBank/DDBJ databases">
        <title>Genomic Encyclopedia of Archaeal and Bacterial Type Strains, Phase II (KMG-II): from individual species to whole genera.</title>
        <authorList>
            <person name="Goeker M."/>
        </authorList>
    </citation>
    <scope>NUCLEOTIDE SEQUENCE [LARGE SCALE GENOMIC DNA]</scope>
    <source>
        <strain evidence="2 3">DSM 28823</strain>
    </source>
</reference>
<dbReference type="Gene3D" id="3.40.1050.10">
    <property type="entry name" value="Carbonic anhydrase"/>
    <property type="match status" value="1"/>
</dbReference>
<keyword evidence="3" id="KW-1185">Reference proteome</keyword>
<organism evidence="2 3">
    <name type="scientific">Mangrovibacterium marinum</name>
    <dbReference type="NCBI Taxonomy" id="1639118"/>
    <lineage>
        <taxon>Bacteria</taxon>
        <taxon>Pseudomonadati</taxon>
        <taxon>Bacteroidota</taxon>
        <taxon>Bacteroidia</taxon>
        <taxon>Marinilabiliales</taxon>
        <taxon>Prolixibacteraceae</taxon>
        <taxon>Mangrovibacterium</taxon>
    </lineage>
</organism>
<evidence type="ECO:0000313" key="2">
    <source>
        <dbReference type="EMBL" id="PTN04336.1"/>
    </source>
</evidence>
<comment type="caution">
    <text evidence="2">The sequence shown here is derived from an EMBL/GenBank/DDBJ whole genome shotgun (WGS) entry which is preliminary data.</text>
</comment>
<dbReference type="RefSeq" id="WP_107823887.1">
    <property type="nucleotide sequence ID" value="NZ_OY782574.1"/>
</dbReference>
<sequence length="180" mass="20507">MAKLIEVNSVQDILPEYKNTAISLLLEYHNLNKTFKNYDQAQILIGMCMDNRKNLWVPENFAFVIRSGGANLFFHEFQVSYAIGVGGVKCIALIGHNYCGMEHLDEQKEEFIAGLVHNAGWKAENATSHFENLSPFFETGNTIEFLLCEVDRLRKRYPKVKVAPLYFDVDTGKILQIVAE</sequence>
<protein>
    <submittedName>
        <fullName evidence="2">Carbonic anhydrase</fullName>
    </submittedName>
</protein>